<feature type="region of interest" description="Disordered" evidence="1">
    <location>
        <begin position="525"/>
        <end position="581"/>
    </location>
</feature>
<feature type="compositionally biased region" description="Gly residues" evidence="1">
    <location>
        <begin position="551"/>
        <end position="562"/>
    </location>
</feature>
<evidence type="ECO:0000256" key="1">
    <source>
        <dbReference type="SAM" id="MobiDB-lite"/>
    </source>
</evidence>
<dbReference type="STRING" id="1123323.SAMN05216245_11016"/>
<dbReference type="OrthoDB" id="1698671at2"/>
<feature type="compositionally biased region" description="Basic and acidic residues" evidence="1">
    <location>
        <begin position="566"/>
        <end position="576"/>
    </location>
</feature>
<evidence type="ECO:0008006" key="4">
    <source>
        <dbReference type="Google" id="ProtNLM"/>
    </source>
</evidence>
<feature type="compositionally biased region" description="Basic and acidic residues" evidence="1">
    <location>
        <begin position="535"/>
        <end position="546"/>
    </location>
</feature>
<evidence type="ECO:0000313" key="2">
    <source>
        <dbReference type="EMBL" id="SFE59850.1"/>
    </source>
</evidence>
<gene>
    <name evidence="2" type="ORF">SAMN05216245_11016</name>
</gene>
<dbReference type="EMBL" id="FONL01000010">
    <property type="protein sequence ID" value="SFE59850.1"/>
    <property type="molecule type" value="Genomic_DNA"/>
</dbReference>
<protein>
    <recommendedName>
        <fullName evidence="4">Phage tail tape measure protein, lambda family</fullName>
    </recommendedName>
</protein>
<dbReference type="RefSeq" id="WP_093913683.1">
    <property type="nucleotide sequence ID" value="NZ_FONL01000010.1"/>
</dbReference>
<sequence length="970" mass="104171">MSVLTALMVKIGADSSGLRKELKTAKRDIDRTFSRDPVSGFEEALTGTASKVSSLITKFNTAAVLAGGGFGLTALISSAVSAGDSIKDLSEKLRISTAEAEMFSRTVKLAGGDVDTASGAMMRLDSTITGSGEKAEKTRAILDSLGVSLTDQNGKLLPLNEQLKNLAQGYQAASEAGYGQEFIMNTLGVRGMALTETLMKYNEAAEDAAKIKGIGLDPEQMSDINRQLKLTEAQLEQLTMAGGALLAPIVGEYLPAITQGLADTAGLIAGNREEIVSLGTSLAQLAVTYKVLQAIAKAGGLTGLAATAAAEVEALSRAQEAAITRRLNMLKAAQKKEEQLMAKEVAARKITEAEKEKAITESCMRIQMKYAETSARIEAEMRAAYRKMNAEAKMSAAGQVQAIATTGAAAKAAGVQMVTASAAAKGAVGSLTKSVWALVGGWYAVAAAIAFAFEKLVAFKQQQAQEQGLTGGDIYSIDGQQYRRADDGKFYRRDINMDAEDAFDTYTETQVLEDDEISMLQAAYERKHPATPKPESNKTDTDKFKDMFANTGGGGGGGGSKGSSGKAEDSEKEELKRRQKLQNSLEHEFSMRKTINEAVRESNSLQTAYMTSAEKAVYGMQKEHEKAVEEIRKRWFQFETEYIGMSDEERARFIKNLEETGAAYEITADGRLSLAKQTAMDIAAAEKQYEDEIVQYHAQCKDILAEIDDAFKANSMERLQESLSEENTAVLNAYNTRQGIMKRYYDNWLQTHKTTKELMADIVLDTQSSFESFFKNVLTGQKSFGDAFMDLLNGLLDSIVKSIAETMAAQVVNQFLSWILPMGGGNMVNTPIGGHNVMFPRVPGKAEGGFITGPGTATSDSIPAMLSNGEFVINADAVRRIGVPTLNAINTGAVSRFAQGGYVSPGTAGGTAVGGIPNVIVNLYNESGMQMDAQQTETNFDGENYIVSVVMNAFATNKMGIRTTMKGAMS</sequence>
<organism evidence="2 3">
    <name type="scientific">Succiniclasticum ruminis DSM 9236</name>
    <dbReference type="NCBI Taxonomy" id="1123323"/>
    <lineage>
        <taxon>Bacteria</taxon>
        <taxon>Bacillati</taxon>
        <taxon>Bacillota</taxon>
        <taxon>Negativicutes</taxon>
        <taxon>Acidaminococcales</taxon>
        <taxon>Acidaminococcaceae</taxon>
        <taxon>Succiniclasticum</taxon>
    </lineage>
</organism>
<keyword evidence="3" id="KW-1185">Reference proteome</keyword>
<dbReference type="Proteomes" id="UP000198896">
    <property type="component" value="Unassembled WGS sequence"/>
</dbReference>
<accession>A0A1I2BWY5</accession>
<reference evidence="2 3" key="1">
    <citation type="submission" date="2016-10" db="EMBL/GenBank/DDBJ databases">
        <authorList>
            <person name="de Groot N.N."/>
        </authorList>
    </citation>
    <scope>NUCLEOTIDE SEQUENCE [LARGE SCALE GENOMIC DNA]</scope>
    <source>
        <strain evidence="2 3">DSM 9236</strain>
    </source>
</reference>
<dbReference type="AlphaFoldDB" id="A0A1I2BWY5"/>
<proteinExistence type="predicted"/>
<evidence type="ECO:0000313" key="3">
    <source>
        <dbReference type="Proteomes" id="UP000198896"/>
    </source>
</evidence>
<name>A0A1I2BWY5_9FIRM</name>